<dbReference type="Proteomes" id="UP000010729">
    <property type="component" value="Unassembled WGS sequence"/>
</dbReference>
<evidence type="ECO:0000313" key="4">
    <source>
        <dbReference type="Proteomes" id="UP000010729"/>
    </source>
</evidence>
<feature type="compositionally biased region" description="Basic and acidic residues" evidence="2">
    <location>
        <begin position="20"/>
        <end position="29"/>
    </location>
</feature>
<protein>
    <submittedName>
        <fullName evidence="3">Monooxygenase</fullName>
    </submittedName>
</protein>
<dbReference type="OrthoDB" id="178899at2"/>
<keyword evidence="3" id="KW-0503">Monooxygenase</keyword>
<dbReference type="InterPro" id="IPR036188">
    <property type="entry name" value="FAD/NAD-bd_sf"/>
</dbReference>
<evidence type="ECO:0000256" key="2">
    <source>
        <dbReference type="SAM" id="MobiDB-lite"/>
    </source>
</evidence>
<evidence type="ECO:0000313" key="3">
    <source>
        <dbReference type="EMBL" id="EMY32378.1"/>
    </source>
</evidence>
<dbReference type="InterPro" id="IPR050982">
    <property type="entry name" value="Auxin_biosynth/cation_transpt"/>
</dbReference>
<accession>N1V2B0</accession>
<feature type="region of interest" description="Disordered" evidence="2">
    <location>
        <begin position="1"/>
        <end position="29"/>
    </location>
</feature>
<comment type="caution">
    <text evidence="3">The sequence shown here is derived from an EMBL/GenBank/DDBJ whole genome shotgun (WGS) entry which is preliminary data.</text>
</comment>
<dbReference type="PANTHER" id="PTHR43539">
    <property type="entry name" value="FLAVIN-BINDING MONOOXYGENASE-LIKE PROTEIN (AFU_ORTHOLOGUE AFUA_4G09220)"/>
    <property type="match status" value="1"/>
</dbReference>
<dbReference type="GO" id="GO:0050660">
    <property type="term" value="F:flavin adenine dinucleotide binding"/>
    <property type="evidence" value="ECO:0007669"/>
    <property type="project" value="TreeGrafter"/>
</dbReference>
<sequence length="392" mass="41831">MADAGFADQAKGQDLAGAGRQDRSGAGRQDESLDVVVIGAGQAGLSAAYYLQHRGLRPEEDFVVLDANEGPGGAWRHRWPSLTFDAAHGLHDLPGLPLGVPDPAEPASAVVSRYYGNYEQKFDLPVRRPVHVARVEDGPDGLLRVVSASGHSWLARTVISGTGTWDRPYWPYYPGRETFTGRQLHTHDFRSAEEFRGQRVLVVGGGTSALQFLLQLDAAGAGTVWSTRRAPDFTATPFDAEWGIDVERRVNERTRAGLPPLSVVAATGLPLNETYKAGIEAGVLVSRGKLSRIGPGSVVFADGSREQVDVILWATGFRASLDHLAPLQLREPGGGILMGKDSVSVVREPRLFLVGYGASASTVGATRAGRAGVAAALRQLKEGANRTVALRA</sequence>
<evidence type="ECO:0000256" key="1">
    <source>
        <dbReference type="ARBA" id="ARBA00023002"/>
    </source>
</evidence>
<dbReference type="PANTHER" id="PTHR43539:SF78">
    <property type="entry name" value="FLAVIN-CONTAINING MONOOXYGENASE"/>
    <property type="match status" value="1"/>
</dbReference>
<dbReference type="RefSeq" id="WP_005274483.1">
    <property type="nucleotide sequence ID" value="NZ_ANPE02000280.1"/>
</dbReference>
<dbReference type="Pfam" id="PF13738">
    <property type="entry name" value="Pyr_redox_3"/>
    <property type="match status" value="1"/>
</dbReference>
<keyword evidence="4" id="KW-1185">Reference proteome</keyword>
<organism evidence="3 4">
    <name type="scientific">Arthrobacter crystallopoietes BAB-32</name>
    <dbReference type="NCBI Taxonomy" id="1246476"/>
    <lineage>
        <taxon>Bacteria</taxon>
        <taxon>Bacillati</taxon>
        <taxon>Actinomycetota</taxon>
        <taxon>Actinomycetes</taxon>
        <taxon>Micrococcales</taxon>
        <taxon>Micrococcaceae</taxon>
        <taxon>Crystallibacter</taxon>
    </lineage>
</organism>
<keyword evidence="1" id="KW-0560">Oxidoreductase</keyword>
<gene>
    <name evidence="3" type="ORF">D477_020453</name>
</gene>
<reference evidence="3 4" key="1">
    <citation type="journal article" date="2013" name="Genome Announc.">
        <title>Draft Genome Sequence of Arthrobacter crystallopoietes Strain BAB-32, Revealing Genes for Bioremediation.</title>
        <authorList>
            <person name="Joshi M.N."/>
            <person name="Pandit A.S."/>
            <person name="Sharma A."/>
            <person name="Pandya R.V."/>
            <person name="Desai S.M."/>
            <person name="Saxena A.K."/>
            <person name="Bagatharia S.B."/>
        </authorList>
    </citation>
    <scope>NUCLEOTIDE SEQUENCE [LARGE SCALE GENOMIC DNA]</scope>
    <source>
        <strain evidence="3 4">BAB-32</strain>
    </source>
</reference>
<proteinExistence type="predicted"/>
<dbReference type="SUPFAM" id="SSF51905">
    <property type="entry name" value="FAD/NAD(P)-binding domain"/>
    <property type="match status" value="2"/>
</dbReference>
<name>N1V2B0_9MICC</name>
<dbReference type="AlphaFoldDB" id="N1V2B0"/>
<dbReference type="GO" id="GO:0004497">
    <property type="term" value="F:monooxygenase activity"/>
    <property type="evidence" value="ECO:0007669"/>
    <property type="project" value="UniProtKB-KW"/>
</dbReference>
<dbReference type="EMBL" id="ANPE02000280">
    <property type="protein sequence ID" value="EMY32378.1"/>
    <property type="molecule type" value="Genomic_DNA"/>
</dbReference>
<dbReference type="PRINTS" id="PR00469">
    <property type="entry name" value="PNDRDTASEII"/>
</dbReference>
<dbReference type="PRINTS" id="PR00368">
    <property type="entry name" value="FADPNR"/>
</dbReference>
<dbReference type="Gene3D" id="3.50.50.60">
    <property type="entry name" value="FAD/NAD(P)-binding domain"/>
    <property type="match status" value="1"/>
</dbReference>